<keyword evidence="5" id="KW-0812">Transmembrane</keyword>
<dbReference type="GO" id="GO:0004497">
    <property type="term" value="F:monooxygenase activity"/>
    <property type="evidence" value="ECO:0007669"/>
    <property type="project" value="UniProtKB-KW"/>
</dbReference>
<evidence type="ECO:0000256" key="6">
    <source>
        <dbReference type="ARBA" id="ARBA00022723"/>
    </source>
</evidence>
<dbReference type="GO" id="GO:0016020">
    <property type="term" value="C:membrane"/>
    <property type="evidence" value="ECO:0007669"/>
    <property type="project" value="UniProtKB-SubCell"/>
</dbReference>
<evidence type="ECO:0000256" key="5">
    <source>
        <dbReference type="ARBA" id="ARBA00022692"/>
    </source>
</evidence>
<evidence type="ECO:0000313" key="13">
    <source>
        <dbReference type="Proteomes" id="UP000230002"/>
    </source>
</evidence>
<dbReference type="InterPro" id="IPR036396">
    <property type="entry name" value="Cyt_P450_sf"/>
</dbReference>
<keyword evidence="6" id="KW-0479">Metal-binding</keyword>
<dbReference type="GO" id="GO:0020037">
    <property type="term" value="F:heme binding"/>
    <property type="evidence" value="ECO:0007669"/>
    <property type="project" value="InterPro"/>
</dbReference>
<dbReference type="GO" id="GO:0005506">
    <property type="term" value="F:iron ion binding"/>
    <property type="evidence" value="ECO:0007669"/>
    <property type="project" value="InterPro"/>
</dbReference>
<reference evidence="12 13" key="1">
    <citation type="journal article" date="2015" name="Sci. Rep.">
        <title>Chromosome-level genome map provides insights into diverse defense mechanisms in the medicinal fungus Ganoderma sinense.</title>
        <authorList>
            <person name="Zhu Y."/>
            <person name="Xu J."/>
            <person name="Sun C."/>
            <person name="Zhou S."/>
            <person name="Xu H."/>
            <person name="Nelson D.R."/>
            <person name="Qian J."/>
            <person name="Song J."/>
            <person name="Luo H."/>
            <person name="Xiang L."/>
            <person name="Li Y."/>
            <person name="Xu Z."/>
            <person name="Ji A."/>
            <person name="Wang L."/>
            <person name="Lu S."/>
            <person name="Hayward A."/>
            <person name="Sun W."/>
            <person name="Li X."/>
            <person name="Schwartz D.C."/>
            <person name="Wang Y."/>
            <person name="Chen S."/>
        </authorList>
    </citation>
    <scope>NUCLEOTIDE SEQUENCE [LARGE SCALE GENOMIC DNA]</scope>
    <source>
        <strain evidence="12 13">ZZ0214-1</strain>
    </source>
</reference>
<evidence type="ECO:0000256" key="11">
    <source>
        <dbReference type="ARBA" id="ARBA00023136"/>
    </source>
</evidence>
<keyword evidence="13" id="KW-1185">Reference proteome</keyword>
<evidence type="ECO:0000256" key="3">
    <source>
        <dbReference type="ARBA" id="ARBA00010617"/>
    </source>
</evidence>
<dbReference type="SUPFAM" id="SSF48264">
    <property type="entry name" value="Cytochrome P450"/>
    <property type="match status" value="1"/>
</dbReference>
<evidence type="ECO:0000256" key="8">
    <source>
        <dbReference type="ARBA" id="ARBA00023002"/>
    </source>
</evidence>
<dbReference type="Pfam" id="PF00067">
    <property type="entry name" value="p450"/>
    <property type="match status" value="1"/>
</dbReference>
<protein>
    <recommendedName>
        <fullName evidence="14">Cytochrome P450</fullName>
    </recommendedName>
</protein>
<comment type="caution">
    <text evidence="12">The sequence shown here is derived from an EMBL/GenBank/DDBJ whole genome shotgun (WGS) entry which is preliminary data.</text>
</comment>
<gene>
    <name evidence="12" type="ORF">GSI_07426</name>
</gene>
<comment type="subcellular location">
    <subcellularLocation>
        <location evidence="2">Membrane</location>
    </subcellularLocation>
</comment>
<dbReference type="PANTHER" id="PTHR46206:SF5">
    <property type="entry name" value="P450, PUTATIVE (EUROFUNG)-RELATED"/>
    <property type="match status" value="1"/>
</dbReference>
<dbReference type="GO" id="GO:0016705">
    <property type="term" value="F:oxidoreductase activity, acting on paired donors, with incorporation or reduction of molecular oxygen"/>
    <property type="evidence" value="ECO:0007669"/>
    <property type="project" value="InterPro"/>
</dbReference>
<accession>A0A2G8S9J3</accession>
<keyword evidence="11" id="KW-0472">Membrane</keyword>
<evidence type="ECO:0000256" key="7">
    <source>
        <dbReference type="ARBA" id="ARBA00022989"/>
    </source>
</evidence>
<sequence>MQKLNVPRACSGRFFASNMLKAVLAHILLRYDLKFAGDGARPPNAYVSLAVVPARNGRVLFKKREV</sequence>
<dbReference type="EMBL" id="AYKW01000015">
    <property type="protein sequence ID" value="PIL30248.1"/>
    <property type="molecule type" value="Genomic_DNA"/>
</dbReference>
<comment type="similarity">
    <text evidence="3">Belongs to the cytochrome P450 family.</text>
</comment>
<evidence type="ECO:0000256" key="4">
    <source>
        <dbReference type="ARBA" id="ARBA00022617"/>
    </source>
</evidence>
<dbReference type="OrthoDB" id="3248974at2759"/>
<evidence type="ECO:0000256" key="2">
    <source>
        <dbReference type="ARBA" id="ARBA00004370"/>
    </source>
</evidence>
<dbReference type="STRING" id="1077348.A0A2G8S9J3"/>
<evidence type="ECO:0000256" key="1">
    <source>
        <dbReference type="ARBA" id="ARBA00001971"/>
    </source>
</evidence>
<evidence type="ECO:0008006" key="14">
    <source>
        <dbReference type="Google" id="ProtNLM"/>
    </source>
</evidence>
<evidence type="ECO:0000313" key="12">
    <source>
        <dbReference type="EMBL" id="PIL30248.1"/>
    </source>
</evidence>
<keyword evidence="9" id="KW-0408">Iron</keyword>
<keyword evidence="10" id="KW-0503">Monooxygenase</keyword>
<name>A0A2G8S9J3_9APHY</name>
<keyword evidence="4" id="KW-0349">Heme</keyword>
<dbReference type="Proteomes" id="UP000230002">
    <property type="component" value="Unassembled WGS sequence"/>
</dbReference>
<evidence type="ECO:0000256" key="9">
    <source>
        <dbReference type="ARBA" id="ARBA00023004"/>
    </source>
</evidence>
<keyword evidence="8" id="KW-0560">Oxidoreductase</keyword>
<comment type="cofactor">
    <cofactor evidence="1">
        <name>heme</name>
        <dbReference type="ChEBI" id="CHEBI:30413"/>
    </cofactor>
</comment>
<dbReference type="PANTHER" id="PTHR46206">
    <property type="entry name" value="CYTOCHROME P450"/>
    <property type="match status" value="1"/>
</dbReference>
<dbReference type="AlphaFoldDB" id="A0A2G8S9J3"/>
<keyword evidence="7" id="KW-1133">Transmembrane helix</keyword>
<evidence type="ECO:0000256" key="10">
    <source>
        <dbReference type="ARBA" id="ARBA00023033"/>
    </source>
</evidence>
<dbReference type="Gene3D" id="1.10.630.10">
    <property type="entry name" value="Cytochrome P450"/>
    <property type="match status" value="1"/>
</dbReference>
<dbReference type="InterPro" id="IPR001128">
    <property type="entry name" value="Cyt_P450"/>
</dbReference>
<organism evidence="12 13">
    <name type="scientific">Ganoderma sinense ZZ0214-1</name>
    <dbReference type="NCBI Taxonomy" id="1077348"/>
    <lineage>
        <taxon>Eukaryota</taxon>
        <taxon>Fungi</taxon>
        <taxon>Dikarya</taxon>
        <taxon>Basidiomycota</taxon>
        <taxon>Agaricomycotina</taxon>
        <taxon>Agaricomycetes</taxon>
        <taxon>Polyporales</taxon>
        <taxon>Polyporaceae</taxon>
        <taxon>Ganoderma</taxon>
    </lineage>
</organism>
<proteinExistence type="inferred from homology"/>